<accession>A0A1Y6C0Q7</accession>
<evidence type="ECO:0000313" key="2">
    <source>
        <dbReference type="Proteomes" id="UP000192907"/>
    </source>
</evidence>
<protein>
    <submittedName>
        <fullName evidence="1">Uncharacterized protein</fullName>
    </submittedName>
</protein>
<dbReference type="Proteomes" id="UP000192907">
    <property type="component" value="Unassembled WGS sequence"/>
</dbReference>
<name>A0A1Y6C0Q7_9BACT</name>
<dbReference type="AlphaFoldDB" id="A0A1Y6C0Q7"/>
<dbReference type="EMBL" id="FWZT01000012">
    <property type="protein sequence ID" value="SMF39428.1"/>
    <property type="molecule type" value="Genomic_DNA"/>
</dbReference>
<evidence type="ECO:0000313" key="1">
    <source>
        <dbReference type="EMBL" id="SMF39428.1"/>
    </source>
</evidence>
<gene>
    <name evidence="1" type="ORF">SAMN06296036_1124</name>
</gene>
<keyword evidence="2" id="KW-1185">Reference proteome</keyword>
<dbReference type="STRING" id="1513793.SAMN06296036_1124"/>
<sequence length="30" mass="3687">MIFYREADLVLWHGKLKEENYFIKQMPSSI</sequence>
<organism evidence="1 2">
    <name type="scientific">Pseudobacteriovorax antillogorgiicola</name>
    <dbReference type="NCBI Taxonomy" id="1513793"/>
    <lineage>
        <taxon>Bacteria</taxon>
        <taxon>Pseudomonadati</taxon>
        <taxon>Bdellovibrionota</taxon>
        <taxon>Oligoflexia</taxon>
        <taxon>Oligoflexales</taxon>
        <taxon>Pseudobacteriovoracaceae</taxon>
        <taxon>Pseudobacteriovorax</taxon>
    </lineage>
</organism>
<reference evidence="2" key="1">
    <citation type="submission" date="2017-04" db="EMBL/GenBank/DDBJ databases">
        <authorList>
            <person name="Varghese N."/>
            <person name="Submissions S."/>
        </authorList>
    </citation>
    <scope>NUCLEOTIDE SEQUENCE [LARGE SCALE GENOMIC DNA]</scope>
    <source>
        <strain evidence="2">RKEM611</strain>
    </source>
</reference>
<proteinExistence type="predicted"/>